<dbReference type="Gene3D" id="3.20.10.10">
    <property type="entry name" value="D-amino Acid Aminotransferase, subunit A, domain 2"/>
    <property type="match status" value="1"/>
</dbReference>
<name>A0A507CKA5_9FUNG</name>
<dbReference type="InterPro" id="IPR001544">
    <property type="entry name" value="Aminotrans_IV"/>
</dbReference>
<dbReference type="GO" id="GO:0009081">
    <property type="term" value="P:branched-chain amino acid metabolic process"/>
    <property type="evidence" value="ECO:0007669"/>
    <property type="project" value="InterPro"/>
</dbReference>
<evidence type="ECO:0000256" key="2">
    <source>
        <dbReference type="ARBA" id="ARBA00009320"/>
    </source>
</evidence>
<gene>
    <name evidence="7" type="primary">SMI34</name>
    <name evidence="7" type="ORF">SmJEL517_g00034</name>
</gene>
<dbReference type="AlphaFoldDB" id="A0A507CKA5"/>
<dbReference type="Pfam" id="PF01063">
    <property type="entry name" value="Aminotran_4"/>
    <property type="match status" value="1"/>
</dbReference>
<keyword evidence="8" id="KW-1185">Reference proteome</keyword>
<evidence type="ECO:0000256" key="6">
    <source>
        <dbReference type="SAM" id="MobiDB-lite"/>
    </source>
</evidence>
<dbReference type="Gene3D" id="3.30.470.10">
    <property type="match status" value="1"/>
</dbReference>
<dbReference type="InterPro" id="IPR043132">
    <property type="entry name" value="BCAT-like_C"/>
</dbReference>
<feature type="compositionally biased region" description="Polar residues" evidence="6">
    <location>
        <begin position="343"/>
        <end position="356"/>
    </location>
</feature>
<feature type="compositionally biased region" description="Basic and acidic residues" evidence="6">
    <location>
        <begin position="363"/>
        <end position="373"/>
    </location>
</feature>
<feature type="region of interest" description="Disordered" evidence="6">
    <location>
        <begin position="332"/>
        <end position="390"/>
    </location>
</feature>
<proteinExistence type="inferred from homology"/>
<dbReference type="SUPFAM" id="SSF56752">
    <property type="entry name" value="D-aminoacid aminotransferase-like PLP-dependent enzymes"/>
    <property type="match status" value="1"/>
</dbReference>
<dbReference type="InterPro" id="IPR033939">
    <property type="entry name" value="BCAT_family"/>
</dbReference>
<comment type="caution">
    <text evidence="7">The sequence shown here is derived from an EMBL/GenBank/DDBJ whole genome shotgun (WGS) entry which is preliminary data.</text>
</comment>
<evidence type="ECO:0000256" key="3">
    <source>
        <dbReference type="ARBA" id="ARBA00022576"/>
    </source>
</evidence>
<dbReference type="InterPro" id="IPR005786">
    <property type="entry name" value="B_amino_transII"/>
</dbReference>
<organism evidence="7 8">
    <name type="scientific">Synchytrium microbalum</name>
    <dbReference type="NCBI Taxonomy" id="1806994"/>
    <lineage>
        <taxon>Eukaryota</taxon>
        <taxon>Fungi</taxon>
        <taxon>Fungi incertae sedis</taxon>
        <taxon>Chytridiomycota</taxon>
        <taxon>Chytridiomycota incertae sedis</taxon>
        <taxon>Chytridiomycetes</taxon>
        <taxon>Synchytriales</taxon>
        <taxon>Synchytriaceae</taxon>
        <taxon>Synchytrium</taxon>
    </lineage>
</organism>
<reference evidence="7 8" key="1">
    <citation type="journal article" date="2019" name="Sci. Rep.">
        <title>Comparative genomics of chytrid fungi reveal insights into the obligate biotrophic and pathogenic lifestyle of Synchytrium endobioticum.</title>
        <authorList>
            <person name="van de Vossenberg B.T.L.H."/>
            <person name="Warris S."/>
            <person name="Nguyen H.D.T."/>
            <person name="van Gent-Pelzer M.P.E."/>
            <person name="Joly D.L."/>
            <person name="van de Geest H.C."/>
            <person name="Bonants P.J.M."/>
            <person name="Smith D.S."/>
            <person name="Levesque C.A."/>
            <person name="van der Lee T.A.J."/>
        </authorList>
    </citation>
    <scope>NUCLEOTIDE SEQUENCE [LARGE SCALE GENOMIC DNA]</scope>
    <source>
        <strain evidence="7 8">JEL517</strain>
    </source>
</reference>
<dbReference type="NCBIfam" id="NF009897">
    <property type="entry name" value="PRK13357.1"/>
    <property type="match status" value="1"/>
</dbReference>
<dbReference type="PANTHER" id="PTHR42825">
    <property type="entry name" value="AMINO ACID AMINOTRANSFERASE"/>
    <property type="match status" value="1"/>
</dbReference>
<dbReference type="InterPro" id="IPR043131">
    <property type="entry name" value="BCAT-like_N"/>
</dbReference>
<evidence type="ECO:0000313" key="7">
    <source>
        <dbReference type="EMBL" id="TPX38253.1"/>
    </source>
</evidence>
<comment type="cofactor">
    <cofactor evidence="1">
        <name>pyridoxal 5'-phosphate</name>
        <dbReference type="ChEBI" id="CHEBI:597326"/>
    </cofactor>
</comment>
<protein>
    <submittedName>
        <fullName evidence="7">Branched-chain-amino-acid transaminase</fullName>
    </submittedName>
</protein>
<dbReference type="InterPro" id="IPR036038">
    <property type="entry name" value="Aminotransferase-like"/>
</dbReference>
<evidence type="ECO:0000313" key="8">
    <source>
        <dbReference type="Proteomes" id="UP000319731"/>
    </source>
</evidence>
<keyword evidence="4" id="KW-0808">Transferase</keyword>
<dbReference type="PANTHER" id="PTHR42825:SF2">
    <property type="entry name" value="BRANCHED-CHAIN-AMINO-ACID AMINOTRANSFERASE 3, CHLOROPLASTIC-RELATED"/>
    <property type="match status" value="1"/>
</dbReference>
<dbReference type="GeneID" id="42001261"/>
<dbReference type="CDD" id="cd01557">
    <property type="entry name" value="BCAT_beta_family"/>
    <property type="match status" value="1"/>
</dbReference>
<keyword evidence="3" id="KW-0032">Aminotransferase</keyword>
<evidence type="ECO:0000256" key="5">
    <source>
        <dbReference type="ARBA" id="ARBA00022898"/>
    </source>
</evidence>
<sequence>MTKKKASKSKSTSGDKAVVASTMTNAHGFDFGNMGFDYVQTNSFITYKWTEETGWDKGELVRGTDNFNIHVSATVLHYGQACFEGMKAFKMKDGKVRLFRPQLNAKRLRTSCEVAAMAAPSEELFLEALSRLIKDNLEWIPPIESGGSAYVRPFVFGSGARTGLLPATEYTFMAFLCPVGEFYKGGIGSPAKALIKHKFDRAAPYGTGHVKLGGNYPAPMGPTNEAKKAGFTVLLFLDALEHRYVEEFSTSNFAALTKPDSDGKRVYVTPKSHSILPSVTNRSLLELAEKHFGWKTERRVVEWDEVRMGLFDEVAACGTAVVITPIGEIHREMPTGGKRKRITANSTTTATNGHTNGSTSKKAKTEKGAKATKTEPVVPAHDPYDDEEEEEDEVAMEVTKLSGSDFEGFRALYTTYRDLQNGVLEGWEKYEWMWPSEGF</sequence>
<evidence type="ECO:0000256" key="1">
    <source>
        <dbReference type="ARBA" id="ARBA00001933"/>
    </source>
</evidence>
<evidence type="ECO:0000256" key="4">
    <source>
        <dbReference type="ARBA" id="ARBA00022679"/>
    </source>
</evidence>
<keyword evidence="5" id="KW-0663">Pyridoxal phosphate</keyword>
<dbReference type="EMBL" id="QEAO01000001">
    <property type="protein sequence ID" value="TPX38253.1"/>
    <property type="molecule type" value="Genomic_DNA"/>
</dbReference>
<dbReference type="STRING" id="1806994.A0A507CKA5"/>
<dbReference type="OrthoDB" id="409992at2759"/>
<accession>A0A507CKA5</accession>
<dbReference type="RefSeq" id="XP_031027967.1">
    <property type="nucleotide sequence ID" value="XM_031165964.1"/>
</dbReference>
<dbReference type="NCBIfam" id="TIGR01123">
    <property type="entry name" value="ilvE_II"/>
    <property type="match status" value="1"/>
</dbReference>
<comment type="similarity">
    <text evidence="2">Belongs to the class-IV pyridoxal-phosphate-dependent aminotransferase family.</text>
</comment>
<dbReference type="Proteomes" id="UP000319731">
    <property type="component" value="Unassembled WGS sequence"/>
</dbReference>
<dbReference type="GO" id="GO:0004084">
    <property type="term" value="F:branched-chain-amino-acid transaminase activity"/>
    <property type="evidence" value="ECO:0007669"/>
    <property type="project" value="InterPro"/>
</dbReference>